<dbReference type="AlphaFoldDB" id="A0A0J5XC30"/>
<organism evidence="2 3">
    <name type="scientific">Burkholderia cepacia</name>
    <name type="common">Pseudomonas cepacia</name>
    <dbReference type="NCBI Taxonomy" id="292"/>
    <lineage>
        <taxon>Bacteria</taxon>
        <taxon>Pseudomonadati</taxon>
        <taxon>Pseudomonadota</taxon>
        <taxon>Betaproteobacteria</taxon>
        <taxon>Burkholderiales</taxon>
        <taxon>Burkholderiaceae</taxon>
        <taxon>Burkholderia</taxon>
        <taxon>Burkholderia cepacia complex</taxon>
    </lineage>
</organism>
<evidence type="ECO:0000313" key="3">
    <source>
        <dbReference type="Proteomes" id="UP000036338"/>
    </source>
</evidence>
<dbReference type="Proteomes" id="UP000036338">
    <property type="component" value="Unassembled WGS sequence"/>
</dbReference>
<comment type="caution">
    <text evidence="2">The sequence shown here is derived from an EMBL/GenBank/DDBJ whole genome shotgun (WGS) entry which is preliminary data.</text>
</comment>
<dbReference type="Pfam" id="PF00109">
    <property type="entry name" value="ketoacyl-synt"/>
    <property type="match status" value="1"/>
</dbReference>
<accession>A0A0J5XC30</accession>
<dbReference type="InterPro" id="IPR014030">
    <property type="entry name" value="Ketoacyl_synth_N"/>
</dbReference>
<reference evidence="2 3" key="1">
    <citation type="submission" date="2015-05" db="EMBL/GenBank/DDBJ databases">
        <title>Draft genome of Burkholderia cepacia LK29.</title>
        <authorList>
            <person name="Chan X.Y."/>
        </authorList>
    </citation>
    <scope>NUCLEOTIDE SEQUENCE [LARGE SCALE GENOMIC DNA]</scope>
    <source>
        <strain evidence="2 3">LK29</strain>
    </source>
</reference>
<proteinExistence type="predicted"/>
<evidence type="ECO:0000259" key="1">
    <source>
        <dbReference type="Pfam" id="PF00109"/>
    </source>
</evidence>
<dbReference type="GO" id="GO:0016746">
    <property type="term" value="F:acyltransferase activity"/>
    <property type="evidence" value="ECO:0007669"/>
    <property type="project" value="InterPro"/>
</dbReference>
<dbReference type="SUPFAM" id="SSF53901">
    <property type="entry name" value="Thiolase-like"/>
    <property type="match status" value="1"/>
</dbReference>
<dbReference type="Gene3D" id="3.40.47.10">
    <property type="match status" value="1"/>
</dbReference>
<dbReference type="EMBL" id="LDWR01000014">
    <property type="protein sequence ID" value="KML60402.1"/>
    <property type="molecule type" value="Genomic_DNA"/>
</dbReference>
<feature type="domain" description="Beta-ketoacyl synthase-like N-terminal" evidence="1">
    <location>
        <begin position="51"/>
        <end position="215"/>
    </location>
</feature>
<dbReference type="PATRIC" id="fig|292.27.peg.1245"/>
<name>A0A0J5XC30_BURCE</name>
<protein>
    <submittedName>
        <fullName evidence="2">Beta-ketoacyl synthase</fullName>
    </submittedName>
</protein>
<evidence type="ECO:0000313" key="2">
    <source>
        <dbReference type="EMBL" id="KML60402.1"/>
    </source>
</evidence>
<gene>
    <name evidence="2" type="ORF">VL15_08360</name>
</gene>
<dbReference type="InterPro" id="IPR016039">
    <property type="entry name" value="Thiolase-like"/>
</dbReference>
<dbReference type="RefSeq" id="WP_048244806.1">
    <property type="nucleotide sequence ID" value="NZ_LDWR01000014.1"/>
</dbReference>
<sequence>MSYITGLGIATAAFPDIASLLDVDFAEREPLAPAAKPGDYARVNLPFPLVQRMAREDRSLLNPSSRLALQVAAEAFDAASAVRPYTAEERERFAVFTGVEGEDATMAVLAPLHERRGVDSCGYFGEVKAHLNPLDMLRLLTTNALYQISKLFELRGEGYPLQRMSLTSLCALEEAHRQIEGGAIDRAIIAAVGDMTAPDNVGAFEKMGLLRTASHPVGIIPAFGAVGVVVEGAPREGRAPCAQVLDVHSLYKPDTSVSSGDWSRLFARFPGEAALGVPHVVLYQNGEPSLGKAERNAVQNAWPNAVMHAYKPHVGYTGRANNLIDLVLAIADPAIPVGAPVLVNGIGVSSGLGAILVRKLSGVRR</sequence>